<evidence type="ECO:0000256" key="4">
    <source>
        <dbReference type="ARBA" id="ARBA00022827"/>
    </source>
</evidence>
<dbReference type="PROSITE" id="PS00623">
    <property type="entry name" value="GMC_OXRED_1"/>
    <property type="match status" value="1"/>
</dbReference>
<keyword evidence="9" id="KW-0732">Signal</keyword>
<dbReference type="Gene3D" id="3.50.50.60">
    <property type="entry name" value="FAD/NAD(P)-binding domain"/>
    <property type="match status" value="1"/>
</dbReference>
<keyword evidence="5" id="KW-0560">Oxidoreductase</keyword>
<feature type="transmembrane region" description="Helical" evidence="8">
    <location>
        <begin position="681"/>
        <end position="702"/>
    </location>
</feature>
<keyword evidence="3 6" id="KW-0285">Flavoprotein</keyword>
<dbReference type="Proteomes" id="UP000310689">
    <property type="component" value="Unassembled WGS sequence"/>
</dbReference>
<dbReference type="GO" id="GO:0016614">
    <property type="term" value="F:oxidoreductase activity, acting on CH-OH group of donors"/>
    <property type="evidence" value="ECO:0007669"/>
    <property type="project" value="InterPro"/>
</dbReference>
<organism evidence="11 12">
    <name type="scientific">Wallemia ichthyophaga</name>
    <dbReference type="NCBI Taxonomy" id="245174"/>
    <lineage>
        <taxon>Eukaryota</taxon>
        <taxon>Fungi</taxon>
        <taxon>Dikarya</taxon>
        <taxon>Basidiomycota</taxon>
        <taxon>Wallemiomycotina</taxon>
        <taxon>Wallemiomycetes</taxon>
        <taxon>Wallemiales</taxon>
        <taxon>Wallemiaceae</taxon>
        <taxon>Wallemia</taxon>
    </lineage>
</organism>
<evidence type="ECO:0000313" key="12">
    <source>
        <dbReference type="Proteomes" id="UP000310689"/>
    </source>
</evidence>
<feature type="chain" id="PRO_5030101562" description="Glucose-methanol-choline oxidoreductase N-terminal domain-containing protein" evidence="9">
    <location>
        <begin position="20"/>
        <end position="860"/>
    </location>
</feature>
<evidence type="ECO:0000256" key="8">
    <source>
        <dbReference type="SAM" id="Phobius"/>
    </source>
</evidence>
<reference evidence="11 12" key="1">
    <citation type="submission" date="2019-03" db="EMBL/GenBank/DDBJ databases">
        <title>Sequencing 23 genomes of Wallemia ichthyophaga.</title>
        <authorList>
            <person name="Gostincar C."/>
        </authorList>
    </citation>
    <scope>NUCLEOTIDE SEQUENCE [LARGE SCALE GENOMIC DNA]</scope>
    <source>
        <strain evidence="11 12">EXF-6200</strain>
    </source>
</reference>
<keyword evidence="8" id="KW-1133">Transmembrane helix</keyword>
<keyword evidence="8" id="KW-0812">Transmembrane</keyword>
<dbReference type="InterPro" id="IPR036188">
    <property type="entry name" value="FAD/NAD-bd_sf"/>
</dbReference>
<evidence type="ECO:0000256" key="9">
    <source>
        <dbReference type="SAM" id="SignalP"/>
    </source>
</evidence>
<feature type="region of interest" description="Disordered" evidence="7">
    <location>
        <begin position="818"/>
        <end position="860"/>
    </location>
</feature>
<dbReference type="AlphaFoldDB" id="A0A4T0KK45"/>
<protein>
    <recommendedName>
        <fullName evidence="10">Glucose-methanol-choline oxidoreductase N-terminal domain-containing protein</fullName>
    </recommendedName>
</protein>
<evidence type="ECO:0000313" key="11">
    <source>
        <dbReference type="EMBL" id="TIB42721.1"/>
    </source>
</evidence>
<dbReference type="Gene3D" id="4.10.450.10">
    <property type="entry name" value="Glucose Oxidase, domain 2"/>
    <property type="match status" value="1"/>
</dbReference>
<comment type="cofactor">
    <cofactor evidence="1">
        <name>FAD</name>
        <dbReference type="ChEBI" id="CHEBI:57692"/>
    </cofactor>
</comment>
<accession>A0A4T0KK45</accession>
<dbReference type="InterPro" id="IPR007867">
    <property type="entry name" value="GMC_OxRtase_C"/>
</dbReference>
<comment type="caution">
    <text evidence="11">The sequence shown here is derived from an EMBL/GenBank/DDBJ whole genome shotgun (WGS) entry which is preliminary data.</text>
</comment>
<evidence type="ECO:0000256" key="5">
    <source>
        <dbReference type="ARBA" id="ARBA00023002"/>
    </source>
</evidence>
<feature type="signal peptide" evidence="9">
    <location>
        <begin position="1"/>
        <end position="19"/>
    </location>
</feature>
<sequence>MKLQISSLLLASLASSTLAAYNPHSQHKHWLTSRADTSDDVSKVNNKDFDFIVVGGGVGGLAVAARISENENLTVAVIEAGGDGSEHEDQIYIPGYSYLNGLTVSDYDWNYKVAQQQVINGNDQTFGSRWPRGKGLGGSGAINGLFWCRASSDEYNAWNTLNPDSRIDWGWEEMQKYMKKSETLHKPSQEHIDTFNINFDEEYHGTDGPIQVGWPYYIYDPVKHWIPAYDSLGINIPEDGASGNNHGPVITTSTINPSNMSRSDPKAGYIDPLPPRPNLTILTNHQVTTVDFSDEKDADGNLVANGVYFGKTDGSTDSNDYFRATANKEVILSGGTVNTPQTLQLSGIGPEDLLQQYDIEVKNALPGVGHNLQDHAATSVYFNTNVAETWYELKDNDTAAVELEKWKNDDGKSKWSYVNQAIAYPDANDIMSDQLDNFSSNIQNNIDEYADSVKNMYNEDDTVIAGMREQWNITHGYLDKEVGQLEMLMTMLGGGPGEIGFQLAIQHPFSRGVIEIQSNDPFTHPAIDPGYLTHSADMEIMRQGVRFAIELSKAGEMGDYITKQENYNNNTDEAIDMAIRNDAHTEYHPLGTAAMLPLDKGGVVNTSLIVYGTSNLRVVDSSIIPIEISAHLMATTYGIAEKAADIIKTHYSQDDPDERNKQGSSSSEEGDGDSGANKKGIAIGVVVGIVGLATIGAVAWAVRRNMKKRAWAHSMAVSTGRGVEEEGEGSPTWGYKEGSSANLTGGVGVGGLAAAGAGAGAVAVTSQSDDTLSPSRPSFHSYDGFDGGAGVAVSDLLTNGHGYGVVPQHDFSRSISSIERAEQAQAQAQAQAHTHAQDEYQQTPSLSSTHDVHTTPLFKQ</sequence>
<name>A0A4T0KK45_WALIC</name>
<comment type="similarity">
    <text evidence="2 6">Belongs to the GMC oxidoreductase family.</text>
</comment>
<evidence type="ECO:0000259" key="10">
    <source>
        <dbReference type="PROSITE" id="PS00623"/>
    </source>
</evidence>
<feature type="compositionally biased region" description="Polar residues" evidence="7">
    <location>
        <begin position="839"/>
        <end position="849"/>
    </location>
</feature>
<gene>
    <name evidence="11" type="ORF">E3P86_00248</name>
</gene>
<feature type="region of interest" description="Disordered" evidence="7">
    <location>
        <begin position="651"/>
        <end position="675"/>
    </location>
</feature>
<evidence type="ECO:0000256" key="1">
    <source>
        <dbReference type="ARBA" id="ARBA00001974"/>
    </source>
</evidence>
<evidence type="ECO:0000256" key="7">
    <source>
        <dbReference type="SAM" id="MobiDB-lite"/>
    </source>
</evidence>
<dbReference type="EMBL" id="SPOI01000005">
    <property type="protein sequence ID" value="TIB42721.1"/>
    <property type="molecule type" value="Genomic_DNA"/>
</dbReference>
<dbReference type="SUPFAM" id="SSF54373">
    <property type="entry name" value="FAD-linked reductases, C-terminal domain"/>
    <property type="match status" value="1"/>
</dbReference>
<dbReference type="GO" id="GO:0050660">
    <property type="term" value="F:flavin adenine dinucleotide binding"/>
    <property type="evidence" value="ECO:0007669"/>
    <property type="project" value="InterPro"/>
</dbReference>
<dbReference type="PANTHER" id="PTHR11552">
    <property type="entry name" value="GLUCOSE-METHANOL-CHOLINE GMC OXIDOREDUCTASE"/>
    <property type="match status" value="1"/>
</dbReference>
<keyword evidence="4 6" id="KW-0274">FAD</keyword>
<dbReference type="PANTHER" id="PTHR11552:SF218">
    <property type="entry name" value="GLUCOSE-METHANOL-CHOLINE OXIDOREDUCTASE N-TERMINAL DOMAIN-CONTAINING PROTEIN"/>
    <property type="match status" value="1"/>
</dbReference>
<dbReference type="InterPro" id="IPR027424">
    <property type="entry name" value="Glucose_Oxidase_domain_2"/>
</dbReference>
<evidence type="ECO:0000256" key="2">
    <source>
        <dbReference type="ARBA" id="ARBA00010790"/>
    </source>
</evidence>
<feature type="domain" description="Glucose-methanol-choline oxidoreductase N-terminal" evidence="10">
    <location>
        <begin position="133"/>
        <end position="156"/>
    </location>
</feature>
<proteinExistence type="inferred from homology"/>
<dbReference type="InterPro" id="IPR012132">
    <property type="entry name" value="GMC_OxRdtase"/>
</dbReference>
<dbReference type="Gene3D" id="3.30.560.10">
    <property type="entry name" value="Glucose Oxidase, domain 3"/>
    <property type="match status" value="1"/>
</dbReference>
<dbReference type="Pfam" id="PF05199">
    <property type="entry name" value="GMC_oxred_C"/>
    <property type="match status" value="1"/>
</dbReference>
<keyword evidence="8" id="KW-0472">Membrane</keyword>
<dbReference type="SUPFAM" id="SSF51905">
    <property type="entry name" value="FAD/NAD(P)-binding domain"/>
    <property type="match status" value="1"/>
</dbReference>
<dbReference type="InterPro" id="IPR000172">
    <property type="entry name" value="GMC_OxRdtase_N"/>
</dbReference>
<feature type="compositionally biased region" description="Basic and acidic residues" evidence="7">
    <location>
        <begin position="651"/>
        <end position="661"/>
    </location>
</feature>
<evidence type="ECO:0000256" key="6">
    <source>
        <dbReference type="RuleBase" id="RU003968"/>
    </source>
</evidence>
<feature type="compositionally biased region" description="Low complexity" evidence="7">
    <location>
        <begin position="823"/>
        <end position="834"/>
    </location>
</feature>
<dbReference type="Pfam" id="PF00732">
    <property type="entry name" value="GMC_oxred_N"/>
    <property type="match status" value="1"/>
</dbReference>
<evidence type="ECO:0000256" key="3">
    <source>
        <dbReference type="ARBA" id="ARBA00022630"/>
    </source>
</evidence>